<evidence type="ECO:0000256" key="1">
    <source>
        <dbReference type="SAM" id="Phobius"/>
    </source>
</evidence>
<keyword evidence="1" id="KW-0472">Membrane</keyword>
<name>A0AAV0AM66_PHAPC</name>
<dbReference type="AlphaFoldDB" id="A0AAV0AM66"/>
<protein>
    <submittedName>
        <fullName evidence="2">Uncharacterized protein</fullName>
    </submittedName>
</protein>
<feature type="transmembrane region" description="Helical" evidence="1">
    <location>
        <begin position="103"/>
        <end position="123"/>
    </location>
</feature>
<dbReference type="EMBL" id="CALTRL010000639">
    <property type="protein sequence ID" value="CAH7669037.1"/>
    <property type="molecule type" value="Genomic_DNA"/>
</dbReference>
<keyword evidence="1" id="KW-1133">Transmembrane helix</keyword>
<accession>A0AAV0AM66</accession>
<gene>
    <name evidence="2" type="ORF">PPACK8108_LOCUS3601</name>
</gene>
<proteinExistence type="predicted"/>
<keyword evidence="1" id="KW-0812">Transmembrane</keyword>
<evidence type="ECO:0000313" key="3">
    <source>
        <dbReference type="Proteomes" id="UP001153365"/>
    </source>
</evidence>
<sequence length="142" mass="15509">MKNDVMWWEKQFLEDGALKELKTCYPGRAGRQTAWQGRAGSKQGIGLAGLGPGAGRGSRTSISMGLGLGWSRTTEEYSNVSCRMLFPNRVKGRLGRLGLGLAWLGWFSAGQVVLGLACLGWVLGRQGRKGRKRLPILFAELQ</sequence>
<evidence type="ECO:0000313" key="2">
    <source>
        <dbReference type="EMBL" id="CAH7669037.1"/>
    </source>
</evidence>
<reference evidence="2" key="1">
    <citation type="submission" date="2022-06" db="EMBL/GenBank/DDBJ databases">
        <authorList>
            <consortium name="SYNGENTA / RWTH Aachen University"/>
        </authorList>
    </citation>
    <scope>NUCLEOTIDE SEQUENCE</scope>
</reference>
<organism evidence="2 3">
    <name type="scientific">Phakopsora pachyrhizi</name>
    <name type="common">Asian soybean rust disease fungus</name>
    <dbReference type="NCBI Taxonomy" id="170000"/>
    <lineage>
        <taxon>Eukaryota</taxon>
        <taxon>Fungi</taxon>
        <taxon>Dikarya</taxon>
        <taxon>Basidiomycota</taxon>
        <taxon>Pucciniomycotina</taxon>
        <taxon>Pucciniomycetes</taxon>
        <taxon>Pucciniales</taxon>
        <taxon>Phakopsoraceae</taxon>
        <taxon>Phakopsora</taxon>
    </lineage>
</organism>
<dbReference type="Proteomes" id="UP001153365">
    <property type="component" value="Unassembled WGS sequence"/>
</dbReference>
<keyword evidence="3" id="KW-1185">Reference proteome</keyword>
<comment type="caution">
    <text evidence="2">The sequence shown here is derived from an EMBL/GenBank/DDBJ whole genome shotgun (WGS) entry which is preliminary data.</text>
</comment>